<comment type="caution">
    <text evidence="2">The sequence shown here is derived from an EMBL/GenBank/DDBJ whole genome shotgun (WGS) entry which is preliminary data.</text>
</comment>
<dbReference type="Proteomes" id="UP000245124">
    <property type="component" value="Unassembled WGS sequence"/>
</dbReference>
<reference evidence="2 3" key="1">
    <citation type="submission" date="2017-06" db="EMBL/GenBank/DDBJ databases">
        <title>Genome sequencing of cyanobaciteial culture collection at National Institute for Environmental Studies (NIES).</title>
        <authorList>
            <person name="Hirose Y."/>
            <person name="Shimura Y."/>
            <person name="Fujisawa T."/>
            <person name="Nakamura Y."/>
            <person name="Kawachi M."/>
        </authorList>
    </citation>
    <scope>NUCLEOTIDE SEQUENCE [LARGE SCALE GENOMIC DNA]</scope>
    <source>
        <strain evidence="2 3">NIES-4072</strain>
    </source>
</reference>
<name>A0A2R5FR71_NOSCO</name>
<feature type="region of interest" description="Disordered" evidence="1">
    <location>
        <begin position="1"/>
        <end position="48"/>
    </location>
</feature>
<keyword evidence="3" id="KW-1185">Reference proteome</keyword>
<dbReference type="AlphaFoldDB" id="A0A2R5FR71"/>
<evidence type="ECO:0000313" key="3">
    <source>
        <dbReference type="Proteomes" id="UP000245124"/>
    </source>
</evidence>
<proteinExistence type="predicted"/>
<evidence type="ECO:0000313" key="2">
    <source>
        <dbReference type="EMBL" id="GBG19998.1"/>
    </source>
</evidence>
<dbReference type="EMBL" id="BDUD01000001">
    <property type="protein sequence ID" value="GBG19998.1"/>
    <property type="molecule type" value="Genomic_DNA"/>
</dbReference>
<organism evidence="2 3">
    <name type="scientific">Nostoc commune NIES-4072</name>
    <dbReference type="NCBI Taxonomy" id="2005467"/>
    <lineage>
        <taxon>Bacteria</taxon>
        <taxon>Bacillati</taxon>
        <taxon>Cyanobacteriota</taxon>
        <taxon>Cyanophyceae</taxon>
        <taxon>Nostocales</taxon>
        <taxon>Nostocaceae</taxon>
        <taxon>Nostoc</taxon>
    </lineage>
</organism>
<evidence type="ECO:0000256" key="1">
    <source>
        <dbReference type="SAM" id="MobiDB-lite"/>
    </source>
</evidence>
<gene>
    <name evidence="2" type="ORF">NIES4072_36670</name>
</gene>
<feature type="compositionally biased region" description="Polar residues" evidence="1">
    <location>
        <begin position="32"/>
        <end position="48"/>
    </location>
</feature>
<protein>
    <submittedName>
        <fullName evidence="2">Uncharacterized protein</fullName>
    </submittedName>
</protein>
<feature type="compositionally biased region" description="Polar residues" evidence="1">
    <location>
        <begin position="1"/>
        <end position="17"/>
    </location>
</feature>
<sequence>MSENHNLQSNTKPTKNRPQPPKKIGKPPRTEFINSEEQPTASDLSDIN</sequence>
<accession>A0A2R5FR71</accession>